<proteinExistence type="predicted"/>
<feature type="compositionally biased region" description="Low complexity" evidence="2">
    <location>
        <begin position="239"/>
        <end position="252"/>
    </location>
</feature>
<feature type="region of interest" description="Disordered" evidence="2">
    <location>
        <begin position="234"/>
        <end position="330"/>
    </location>
</feature>
<dbReference type="RefSeq" id="WP_220381909.1">
    <property type="nucleotide sequence ID" value="NZ_JAEFBF010000025.1"/>
</dbReference>
<evidence type="ECO:0000256" key="1">
    <source>
        <dbReference type="SAM" id="Coils"/>
    </source>
</evidence>
<keyword evidence="1" id="KW-0175">Coiled coil</keyword>
<evidence type="ECO:0000256" key="2">
    <source>
        <dbReference type="SAM" id="MobiDB-lite"/>
    </source>
</evidence>
<evidence type="ECO:0000313" key="3">
    <source>
        <dbReference type="EMBL" id="MEB3784451.1"/>
    </source>
</evidence>
<gene>
    <name evidence="3" type="ORF">LLW09_18140</name>
</gene>
<sequence>MRKKSFGLEWLDKHDLQQQLWAHRYLQGKGWIDPNFTSSMHKDLLGVGEKLARSRDDQAIIEKMKNAWRQKRYRAPHNGRKACTYKLKTEVKRELSTLARQNRTNETSMLSTMIYDESQAHAKLKEQLKQLKDQLSASKEEINKHKQANKTLMDLLKSSVAALSRFKILLQDVAPSIEPVTQDQQRRIDKLCRQIMVDAEAIVKGQSTQLPGELFNHAIPVGDATHALKEAATASPFCSQKSSTDNQSSSTEDTFKIDSERLPLPEDPSEPSLVLAAAPHDPSMNHFAGLDQDELPGEKNPAPLAQDAPNLESRSVPQSRPGSEALTDISTGLKKIPLQIKKTTALRVSQGKPEEN</sequence>
<feature type="coiled-coil region" evidence="1">
    <location>
        <begin position="114"/>
        <end position="148"/>
    </location>
</feature>
<organism evidence="3 4">
    <name type="scientific">Pseudomonas paracarnis</name>
    <dbReference type="NCBI Taxonomy" id="2750625"/>
    <lineage>
        <taxon>Bacteria</taxon>
        <taxon>Pseudomonadati</taxon>
        <taxon>Pseudomonadota</taxon>
        <taxon>Gammaproteobacteria</taxon>
        <taxon>Pseudomonadales</taxon>
        <taxon>Pseudomonadaceae</taxon>
        <taxon>Pseudomonas</taxon>
    </lineage>
</organism>
<evidence type="ECO:0000313" key="4">
    <source>
        <dbReference type="Proteomes" id="UP001336015"/>
    </source>
</evidence>
<reference evidence="3 4" key="1">
    <citation type="journal article" date="2023" name="Int J Dairy Technol">
        <title>Genome based analysis of Pseudomonas paracarnis RQ057, a strain responsible for blue discoloration spoilage in processed cheese.</title>
        <authorList>
            <person name="Rodrigues Rd.S."/>
            <person name="Machado S.G."/>
            <person name="de Carvalho A.F."/>
            <person name="Nero L.A."/>
        </authorList>
    </citation>
    <scope>NUCLEOTIDE SEQUENCE [LARGE SCALE GENOMIC DNA]</scope>
    <source>
        <strain evidence="3 4">RQ057</strain>
    </source>
</reference>
<keyword evidence="4" id="KW-1185">Reference proteome</keyword>
<accession>A0ABU6BXJ6</accession>
<dbReference type="EMBL" id="JAJGWQ010000012">
    <property type="protein sequence ID" value="MEB3784451.1"/>
    <property type="molecule type" value="Genomic_DNA"/>
</dbReference>
<name>A0ABU6BXJ6_9PSED</name>
<dbReference type="Proteomes" id="UP001336015">
    <property type="component" value="Unassembled WGS sequence"/>
</dbReference>
<feature type="compositionally biased region" description="Polar residues" evidence="2">
    <location>
        <begin position="312"/>
        <end position="321"/>
    </location>
</feature>
<feature type="compositionally biased region" description="Basic and acidic residues" evidence="2">
    <location>
        <begin position="253"/>
        <end position="264"/>
    </location>
</feature>
<comment type="caution">
    <text evidence="3">The sequence shown here is derived from an EMBL/GenBank/DDBJ whole genome shotgun (WGS) entry which is preliminary data.</text>
</comment>
<protein>
    <submittedName>
        <fullName evidence="3">Uncharacterized protein</fullName>
    </submittedName>
</protein>